<organism evidence="3 4">
    <name type="scientific">Rhabdonatronobacter sediminivivens</name>
    <dbReference type="NCBI Taxonomy" id="2743469"/>
    <lineage>
        <taxon>Bacteria</taxon>
        <taxon>Pseudomonadati</taxon>
        <taxon>Pseudomonadota</taxon>
        <taxon>Alphaproteobacteria</taxon>
        <taxon>Rhodobacterales</taxon>
        <taxon>Paracoccaceae</taxon>
        <taxon>Rhabdonatronobacter</taxon>
    </lineage>
</organism>
<evidence type="ECO:0000313" key="4">
    <source>
        <dbReference type="Proteomes" id="UP000529417"/>
    </source>
</evidence>
<reference evidence="3 4" key="1">
    <citation type="journal article" date="2000" name="Arch. Microbiol.">
        <title>Rhodobaca bogoriensis gen. nov. and sp. nov., an alkaliphilic purple nonsulfur bacterium from African Rift Valley soda lakes.</title>
        <authorList>
            <person name="Milford A.D."/>
            <person name="Achenbach L.A."/>
            <person name="Jung D.O."/>
            <person name="Madigan M.T."/>
        </authorList>
    </citation>
    <scope>NUCLEOTIDE SEQUENCE [LARGE SCALE GENOMIC DNA]</scope>
    <source>
        <strain evidence="3 4">2376</strain>
    </source>
</reference>
<dbReference type="GO" id="GO:0008664">
    <property type="term" value="F:RNA 2',3'-cyclic 3'-phosphodiesterase activity"/>
    <property type="evidence" value="ECO:0007669"/>
    <property type="project" value="UniProtKB-EC"/>
</dbReference>
<evidence type="ECO:0000256" key="1">
    <source>
        <dbReference type="ARBA" id="ARBA00022801"/>
    </source>
</evidence>
<accession>A0A7Z0I0Y1</accession>
<comment type="catalytic activity">
    <reaction evidence="2">
        <text>a 3'-end 2',3'-cyclophospho-ribonucleotide-RNA + H2O = a 3'-end 2'-phospho-ribonucleotide-RNA + H(+)</text>
        <dbReference type="Rhea" id="RHEA:11828"/>
        <dbReference type="Rhea" id="RHEA-COMP:10464"/>
        <dbReference type="Rhea" id="RHEA-COMP:17353"/>
        <dbReference type="ChEBI" id="CHEBI:15377"/>
        <dbReference type="ChEBI" id="CHEBI:15378"/>
        <dbReference type="ChEBI" id="CHEBI:83064"/>
        <dbReference type="ChEBI" id="CHEBI:173113"/>
        <dbReference type="EC" id="3.1.4.58"/>
    </reaction>
</comment>
<proteinExistence type="inferred from homology"/>
<evidence type="ECO:0000256" key="2">
    <source>
        <dbReference type="HAMAP-Rule" id="MF_01940"/>
    </source>
</evidence>
<dbReference type="Pfam" id="PF13563">
    <property type="entry name" value="2_5_RNA_ligase2"/>
    <property type="match status" value="1"/>
</dbReference>
<comment type="similarity">
    <text evidence="2">Belongs to the 2H phosphoesterase superfamily. ThpR family.</text>
</comment>
<dbReference type="RefSeq" id="WP_179906698.1">
    <property type="nucleotide sequence ID" value="NZ_JACBXS010000027.1"/>
</dbReference>
<dbReference type="InterPro" id="IPR009097">
    <property type="entry name" value="Cyclic_Pdiesterase"/>
</dbReference>
<comment type="caution">
    <text evidence="3">The sequence shown here is derived from an EMBL/GenBank/DDBJ whole genome shotgun (WGS) entry which is preliminary data.</text>
</comment>
<feature type="short sequence motif" description="HXTX 1" evidence="2">
    <location>
        <begin position="37"/>
        <end position="40"/>
    </location>
</feature>
<dbReference type="AlphaFoldDB" id="A0A7Z0I0Y1"/>
<keyword evidence="4" id="KW-1185">Reference proteome</keyword>
<sequence length="180" mass="19760">MIRSFVALTLPQDIRSALVLTQMALPVPRRVAPENLHLTLAFLGELSHPVLDEVHAALSDLRAPAFDLRLRGLGLFGGKRPRNLHAGVAPEPALEHLQAKVAQAARRAGVTLEARRFVPHVTLSRFSPEAADLPRLEQAVAAAGLLSAGPFRVDHFALMRSWLRQPEPEYDVLAEYPLLP</sequence>
<feature type="active site" description="Proton acceptor" evidence="2">
    <location>
        <position position="120"/>
    </location>
</feature>
<name>A0A7Z0I0Y1_9RHOB</name>
<dbReference type="HAMAP" id="MF_01940">
    <property type="entry name" value="RNA_CPDase"/>
    <property type="match status" value="1"/>
</dbReference>
<dbReference type="PANTHER" id="PTHR35561">
    <property type="entry name" value="RNA 2',3'-CYCLIC PHOSPHODIESTERASE"/>
    <property type="match status" value="1"/>
</dbReference>
<dbReference type="NCBIfam" id="TIGR02258">
    <property type="entry name" value="2_5_ligase"/>
    <property type="match status" value="1"/>
</dbReference>
<feature type="short sequence motif" description="HXTX 2" evidence="2">
    <location>
        <begin position="120"/>
        <end position="123"/>
    </location>
</feature>
<keyword evidence="1 2" id="KW-0378">Hydrolase</keyword>
<gene>
    <name evidence="3" type="primary">thpR</name>
    <name evidence="3" type="ORF">HUK65_12950</name>
</gene>
<dbReference type="Gene3D" id="3.90.1140.10">
    <property type="entry name" value="Cyclic phosphodiesterase"/>
    <property type="match status" value="1"/>
</dbReference>
<dbReference type="Proteomes" id="UP000529417">
    <property type="component" value="Unassembled WGS sequence"/>
</dbReference>
<dbReference type="InterPro" id="IPR004175">
    <property type="entry name" value="RNA_CPDase"/>
</dbReference>
<comment type="function">
    <text evidence="2">Hydrolyzes RNA 2',3'-cyclic phosphodiester to an RNA 2'-phosphomonoester.</text>
</comment>
<dbReference type="PANTHER" id="PTHR35561:SF1">
    <property type="entry name" value="RNA 2',3'-CYCLIC PHOSPHODIESTERASE"/>
    <property type="match status" value="1"/>
</dbReference>
<dbReference type="EC" id="3.1.4.58" evidence="2"/>
<protein>
    <recommendedName>
        <fullName evidence="2">RNA 2',3'-cyclic phosphodiesterase</fullName>
        <shortName evidence="2">RNA 2',3'-CPDase</shortName>
        <ecNumber evidence="2">3.1.4.58</ecNumber>
    </recommendedName>
</protein>
<dbReference type="SUPFAM" id="SSF55144">
    <property type="entry name" value="LigT-like"/>
    <property type="match status" value="1"/>
</dbReference>
<dbReference type="EMBL" id="JACBXS010000027">
    <property type="protein sequence ID" value="NYS25899.1"/>
    <property type="molecule type" value="Genomic_DNA"/>
</dbReference>
<feature type="active site" description="Proton donor" evidence="2">
    <location>
        <position position="37"/>
    </location>
</feature>
<evidence type="ECO:0000313" key="3">
    <source>
        <dbReference type="EMBL" id="NYS25899.1"/>
    </source>
</evidence>
<dbReference type="GO" id="GO:0004113">
    <property type="term" value="F:2',3'-cyclic-nucleotide 3'-phosphodiesterase activity"/>
    <property type="evidence" value="ECO:0007669"/>
    <property type="project" value="InterPro"/>
</dbReference>